<feature type="region of interest" description="Disordered" evidence="1">
    <location>
        <begin position="1"/>
        <end position="120"/>
    </location>
</feature>
<accession>A0A1A8D405</accession>
<organism evidence="2">
    <name type="scientific">Nothobranchius kadleci</name>
    <name type="common">African annual killifish</name>
    <dbReference type="NCBI Taxonomy" id="1051664"/>
    <lineage>
        <taxon>Eukaryota</taxon>
        <taxon>Metazoa</taxon>
        <taxon>Chordata</taxon>
        <taxon>Craniata</taxon>
        <taxon>Vertebrata</taxon>
        <taxon>Euteleostomi</taxon>
        <taxon>Actinopterygii</taxon>
        <taxon>Neopterygii</taxon>
        <taxon>Teleostei</taxon>
        <taxon>Neoteleostei</taxon>
        <taxon>Acanthomorphata</taxon>
        <taxon>Ovalentaria</taxon>
        <taxon>Atherinomorphae</taxon>
        <taxon>Cyprinodontiformes</taxon>
        <taxon>Nothobranchiidae</taxon>
        <taxon>Nothobranchius</taxon>
    </lineage>
</organism>
<reference evidence="2" key="2">
    <citation type="submission" date="2016-06" db="EMBL/GenBank/DDBJ databases">
        <title>The genome of a short-lived fish provides insights into sex chromosome evolution and the genetic control of aging.</title>
        <authorList>
            <person name="Reichwald K."/>
            <person name="Felder M."/>
            <person name="Petzold A."/>
            <person name="Koch P."/>
            <person name="Groth M."/>
            <person name="Platzer M."/>
        </authorList>
    </citation>
    <scope>NUCLEOTIDE SEQUENCE</scope>
    <source>
        <tissue evidence="2">Brain</tissue>
    </source>
</reference>
<feature type="compositionally biased region" description="Low complexity" evidence="1">
    <location>
        <begin position="88"/>
        <end position="100"/>
    </location>
</feature>
<name>A0A1A8D405_NOTKA</name>
<dbReference type="EMBL" id="HADZ01021949">
    <property type="protein sequence ID" value="SBP85890.1"/>
    <property type="molecule type" value="Transcribed_RNA"/>
</dbReference>
<sequence>DWEELPLSQLPRTPPPPPPSSPQDVHSQLDRALNKLRKEARTDEKERPSQRYPGSQNFIPPTPPCDCDEGAASQPDQQPMTSRKHAAPYRPAAAAQRHAQPSVTGDEDYTPPPTAVAQRP</sequence>
<feature type="compositionally biased region" description="Basic and acidic residues" evidence="1">
    <location>
        <begin position="27"/>
        <end position="49"/>
    </location>
</feature>
<gene>
    <name evidence="2" type="primary">Nfu_g_1_013355</name>
</gene>
<dbReference type="AlphaFoldDB" id="A0A1A8D405"/>
<reference evidence="2" key="1">
    <citation type="submission" date="2016-05" db="EMBL/GenBank/DDBJ databases">
        <authorList>
            <person name="Lavstsen T."/>
            <person name="Jespersen J.S."/>
        </authorList>
    </citation>
    <scope>NUCLEOTIDE SEQUENCE</scope>
    <source>
        <tissue evidence="2">Brain</tissue>
    </source>
</reference>
<feature type="compositionally biased region" description="Pro residues" evidence="1">
    <location>
        <begin position="12"/>
        <end position="21"/>
    </location>
</feature>
<protein>
    <submittedName>
        <fullName evidence="2">Uncharacterized protein</fullName>
    </submittedName>
</protein>
<evidence type="ECO:0000256" key="1">
    <source>
        <dbReference type="SAM" id="MobiDB-lite"/>
    </source>
</evidence>
<proteinExistence type="predicted"/>
<feature type="non-terminal residue" evidence="2">
    <location>
        <position position="1"/>
    </location>
</feature>
<feature type="non-terminal residue" evidence="2">
    <location>
        <position position="120"/>
    </location>
</feature>
<feature type="compositionally biased region" description="Low complexity" evidence="1">
    <location>
        <begin position="1"/>
        <end position="11"/>
    </location>
</feature>
<evidence type="ECO:0000313" key="2">
    <source>
        <dbReference type="EMBL" id="SBP85890.1"/>
    </source>
</evidence>